<accession>A0A0F8XVJ3</accession>
<reference evidence="1" key="1">
    <citation type="journal article" date="2015" name="Nature">
        <title>Complex archaea that bridge the gap between prokaryotes and eukaryotes.</title>
        <authorList>
            <person name="Spang A."/>
            <person name="Saw J.H."/>
            <person name="Jorgensen S.L."/>
            <person name="Zaremba-Niedzwiedzka K."/>
            <person name="Martijn J."/>
            <person name="Lind A.E."/>
            <person name="van Eijk R."/>
            <person name="Schleper C."/>
            <person name="Guy L."/>
            <person name="Ettema T.J."/>
        </authorList>
    </citation>
    <scope>NUCLEOTIDE SEQUENCE</scope>
</reference>
<organism evidence="1">
    <name type="scientific">marine sediment metagenome</name>
    <dbReference type="NCBI Taxonomy" id="412755"/>
    <lineage>
        <taxon>unclassified sequences</taxon>
        <taxon>metagenomes</taxon>
        <taxon>ecological metagenomes</taxon>
    </lineage>
</organism>
<comment type="caution">
    <text evidence="1">The sequence shown here is derived from an EMBL/GenBank/DDBJ whole genome shotgun (WGS) entry which is preliminary data.</text>
</comment>
<gene>
    <name evidence="1" type="ORF">LCGC14_2898550</name>
</gene>
<proteinExistence type="predicted"/>
<dbReference type="EMBL" id="LAZR01056997">
    <property type="protein sequence ID" value="KKK72968.1"/>
    <property type="molecule type" value="Genomic_DNA"/>
</dbReference>
<sequence>LVTHVGKSEPGDPADAILDVGHLYLEYDG</sequence>
<protein>
    <submittedName>
        <fullName evidence="1">Uncharacterized protein</fullName>
    </submittedName>
</protein>
<evidence type="ECO:0000313" key="1">
    <source>
        <dbReference type="EMBL" id="KKK72968.1"/>
    </source>
</evidence>
<dbReference type="AlphaFoldDB" id="A0A0F8XVJ3"/>
<feature type="non-terminal residue" evidence="1">
    <location>
        <position position="1"/>
    </location>
</feature>
<name>A0A0F8XVJ3_9ZZZZ</name>